<organism evidence="1 3">
    <name type="scientific">Phoenix dactylifera</name>
    <name type="common">Date palm</name>
    <dbReference type="NCBI Taxonomy" id="42345"/>
    <lineage>
        <taxon>Eukaryota</taxon>
        <taxon>Viridiplantae</taxon>
        <taxon>Streptophyta</taxon>
        <taxon>Embryophyta</taxon>
        <taxon>Tracheophyta</taxon>
        <taxon>Spermatophyta</taxon>
        <taxon>Magnoliopsida</taxon>
        <taxon>Liliopsida</taxon>
        <taxon>Arecaceae</taxon>
        <taxon>Coryphoideae</taxon>
        <taxon>Phoeniceae</taxon>
        <taxon>Phoenix</taxon>
    </lineage>
</organism>
<dbReference type="GeneID" id="103714155"/>
<gene>
    <name evidence="2 3" type="primary">LOC103714155</name>
</gene>
<protein>
    <submittedName>
        <fullName evidence="2 3">Uncharacterized protein LOC103714155</fullName>
    </submittedName>
</protein>
<accession>A0A8B8ZUQ1</accession>
<keyword evidence="1" id="KW-1185">Reference proteome</keyword>
<reference evidence="1" key="1">
    <citation type="journal article" date="2019" name="Nat. Commun.">
        <title>Genome-wide association mapping of date palm fruit traits.</title>
        <authorList>
            <person name="Hazzouri K.M."/>
            <person name="Gros-Balthazard M."/>
            <person name="Flowers J.M."/>
            <person name="Copetti D."/>
            <person name="Lemansour A."/>
            <person name="Lebrun M."/>
            <person name="Masmoudi K."/>
            <person name="Ferrand S."/>
            <person name="Dhar M.I."/>
            <person name="Fresquez Z.A."/>
            <person name="Rosas U."/>
            <person name="Zhang J."/>
            <person name="Talag J."/>
            <person name="Lee S."/>
            <person name="Kudrna D."/>
            <person name="Powell R.F."/>
            <person name="Leitch I.J."/>
            <person name="Krueger R.R."/>
            <person name="Wing R.A."/>
            <person name="Amiri K.M.A."/>
            <person name="Purugganan M.D."/>
        </authorList>
    </citation>
    <scope>NUCLEOTIDE SEQUENCE [LARGE SCALE GENOMIC DNA]</scope>
    <source>
        <strain evidence="1">cv. Khalas</strain>
    </source>
</reference>
<evidence type="ECO:0000313" key="3">
    <source>
        <dbReference type="RefSeq" id="XP_038978011.1"/>
    </source>
</evidence>
<dbReference type="Proteomes" id="UP000228380">
    <property type="component" value="Chromosome 2"/>
</dbReference>
<reference evidence="2 3" key="2">
    <citation type="submission" date="2025-04" db="UniProtKB">
        <authorList>
            <consortium name="RefSeq"/>
        </authorList>
    </citation>
    <scope>IDENTIFICATION</scope>
    <source>
        <tissue evidence="2 3">Young leaves</tissue>
    </source>
</reference>
<evidence type="ECO:0000313" key="1">
    <source>
        <dbReference type="Proteomes" id="UP000228380"/>
    </source>
</evidence>
<dbReference type="RefSeq" id="XP_038978008.1">
    <property type="nucleotide sequence ID" value="XM_039122080.1"/>
</dbReference>
<proteinExistence type="predicted"/>
<dbReference type="RefSeq" id="XP_038978011.1">
    <property type="nucleotide sequence ID" value="XM_039122083.1"/>
</dbReference>
<sequence>MSSVIQLGNVSHSILALPTRGSVMKLLHVAAQAHVLELTESCLKVLSYNEDPTDQLPTFHNAPCLKLKMDAVILFPVCRRRSFLETLSHSICGQTKGELALALMQYV</sequence>
<name>A0A8B8ZUQ1_PHODC</name>
<evidence type="ECO:0000313" key="2">
    <source>
        <dbReference type="RefSeq" id="XP_038978008.1"/>
    </source>
</evidence>
<dbReference type="AlphaFoldDB" id="A0A8B8ZUQ1"/>
<dbReference type="KEGG" id="pda:103714155"/>